<dbReference type="Gene3D" id="1.10.3350.10">
    <property type="entry name" value="HP0242-like domain"/>
    <property type="match status" value="1"/>
</dbReference>
<evidence type="ECO:0000313" key="2">
    <source>
        <dbReference type="EMBL" id="MBE3607515.1"/>
    </source>
</evidence>
<dbReference type="Pfam" id="PF09442">
    <property type="entry name" value="DUF2018"/>
    <property type="match status" value="1"/>
</dbReference>
<comment type="caution">
    <text evidence="2">The sequence shown here is derived from an EMBL/GenBank/DDBJ whole genome shotgun (WGS) entry which is preliminary data.</text>
</comment>
<reference evidence="2 3" key="1">
    <citation type="submission" date="2015-08" db="EMBL/GenBank/DDBJ databases">
        <title>Comparative genomics of the Campylobacter concisus group.</title>
        <authorList>
            <person name="Yee E."/>
            <person name="Chapman M.H."/>
            <person name="Huynh S."/>
            <person name="Bono J.L."/>
            <person name="On S.L."/>
            <person name="St Leger J."/>
            <person name="Foster G."/>
            <person name="Parker C.T."/>
            <person name="Miller W.G."/>
        </authorList>
    </citation>
    <scope>NUCLEOTIDE SEQUENCE [LARGE SCALE GENOMIC DNA]</scope>
    <source>
        <strain evidence="2 3">RM9337</strain>
    </source>
</reference>
<protein>
    <submittedName>
        <fullName evidence="2">DUF2018 family protein</fullName>
    </submittedName>
</protein>
<dbReference type="InterPro" id="IPR018563">
    <property type="entry name" value="DUF2018"/>
</dbReference>
<dbReference type="Proteomes" id="UP000650616">
    <property type="component" value="Unassembled WGS sequence"/>
</dbReference>
<dbReference type="Proteomes" id="UP001318760">
    <property type="component" value="Unassembled WGS sequence"/>
</dbReference>
<dbReference type="EMBL" id="JADBHS010000001">
    <property type="protein sequence ID" value="MBE2985656.1"/>
    <property type="molecule type" value="Genomic_DNA"/>
</dbReference>
<gene>
    <name evidence="1" type="ORF">CCAL12919_00705</name>
    <name evidence="2" type="ORF">CCAL9337_02070</name>
</gene>
<dbReference type="AlphaFoldDB" id="A0AAW3ZX96"/>
<accession>A0AAW3ZX96</accession>
<proteinExistence type="predicted"/>
<organism evidence="2 3">
    <name type="scientific">Campylobacter californiensis</name>
    <dbReference type="NCBI Taxonomy" id="1032243"/>
    <lineage>
        <taxon>Bacteria</taxon>
        <taxon>Pseudomonadati</taxon>
        <taxon>Campylobacterota</taxon>
        <taxon>Epsilonproteobacteria</taxon>
        <taxon>Campylobacterales</taxon>
        <taxon>Campylobacteraceae</taxon>
        <taxon>Campylobacter</taxon>
    </lineage>
</organism>
<evidence type="ECO:0000313" key="1">
    <source>
        <dbReference type="EMBL" id="MBE2985656.1"/>
    </source>
</evidence>
<keyword evidence="3" id="KW-1185">Reference proteome</keyword>
<dbReference type="RefSeq" id="WP_169935687.1">
    <property type="nucleotide sequence ID" value="NZ_CP012545.1"/>
</dbReference>
<dbReference type="SUPFAM" id="SSF158752">
    <property type="entry name" value="HP0242-like"/>
    <property type="match status" value="1"/>
</dbReference>
<evidence type="ECO:0000313" key="3">
    <source>
        <dbReference type="Proteomes" id="UP000650616"/>
    </source>
</evidence>
<dbReference type="EMBL" id="LIWG01000002">
    <property type="protein sequence ID" value="MBE3607515.1"/>
    <property type="molecule type" value="Genomic_DNA"/>
</dbReference>
<dbReference type="InterPro" id="IPR023126">
    <property type="entry name" value="HP0242-like_sf"/>
</dbReference>
<reference evidence="1 4" key="2">
    <citation type="submission" date="2020-10" db="EMBL/GenBank/DDBJ databases">
        <title>Campylobacter californiensis sp. nov. isolated from cattle and feral swine in California.</title>
        <authorList>
            <person name="Miller W.G."/>
        </authorList>
    </citation>
    <scope>NUCLEOTIDE SEQUENCE [LARGE SCALE GENOMIC DNA]</scope>
    <source>
        <strain evidence="1 4">RM12919</strain>
    </source>
</reference>
<sequence>MQDIFDGSLRDKFFEILFYADKNIVSNELDKIFEELIAMREICEQKGISNTEILSFKSTNPQGLQDGLNDLYIGLSGEILSQNE</sequence>
<evidence type="ECO:0000313" key="4">
    <source>
        <dbReference type="Proteomes" id="UP001318760"/>
    </source>
</evidence>
<name>A0AAW3ZX96_9BACT</name>